<dbReference type="InterPro" id="IPR052427">
    <property type="entry name" value="Glycosyltrans_GT2/GT47"/>
</dbReference>
<evidence type="ECO:0000256" key="8">
    <source>
        <dbReference type="SAM" id="MobiDB-lite"/>
    </source>
</evidence>
<comment type="subcellular location">
    <subcellularLocation>
        <location evidence="1">Membrane</location>
    </subcellularLocation>
</comment>
<sequence>MLLSCWAWSAVLLFIFRYLRLVVNLISNWTYKPIPIPEKPTYTRKDVTVIIPTIEGEGETLCRTIKTCLATQPFEIIIVTIDSSIKRAERTVATFNSSKIRILSVAKANKRSQMCAAIPKVMTKITIFADDDVIWPQTILPWILAPFENDEMGGVGTSQRLMRPKKPTIWSFLGSLYLERRNFDCSACLNIDGGLPCLSGRTVAYRTCILQDEAFTYGFTNETWRNFQLNADDDNFITRWMYSHGWKIAMQYHKACEVQTTLEDSPKSTPWTTYAVFQTTLTAWALMDFLIFFFFYKATENLPVGTRQRILTAIGIWIFCFAKSIKLYGHWIRYPADLLMLPCSVLFGHVHGLIKLAGLLTLSATSWGSREGADDDNHYRMIKLPPYDADDIEASLPLAPDSATRLTMTQHPPPYKEHEHDETCPLQGHYSYD</sequence>
<evidence type="ECO:0000256" key="5">
    <source>
        <dbReference type="ARBA" id="ARBA00022989"/>
    </source>
</evidence>
<keyword evidence="11" id="KW-1185">Reference proteome</keyword>
<feature type="region of interest" description="Disordered" evidence="8">
    <location>
        <begin position="408"/>
        <end position="433"/>
    </location>
</feature>
<evidence type="ECO:0000313" key="10">
    <source>
        <dbReference type="EMBL" id="KAK6007240.1"/>
    </source>
</evidence>
<evidence type="ECO:0008006" key="12">
    <source>
        <dbReference type="Google" id="ProtNLM"/>
    </source>
</evidence>
<evidence type="ECO:0000256" key="9">
    <source>
        <dbReference type="SAM" id="Phobius"/>
    </source>
</evidence>
<dbReference type="Gene3D" id="3.90.550.10">
    <property type="entry name" value="Spore Coat Polysaccharide Biosynthesis Protein SpsA, Chain A"/>
    <property type="match status" value="1"/>
</dbReference>
<organism evidence="10 11">
    <name type="scientific">Aureobasidium pullulans</name>
    <name type="common">Black yeast</name>
    <name type="synonym">Pullularia pullulans</name>
    <dbReference type="NCBI Taxonomy" id="5580"/>
    <lineage>
        <taxon>Eukaryota</taxon>
        <taxon>Fungi</taxon>
        <taxon>Dikarya</taxon>
        <taxon>Ascomycota</taxon>
        <taxon>Pezizomycotina</taxon>
        <taxon>Dothideomycetes</taxon>
        <taxon>Dothideomycetidae</taxon>
        <taxon>Dothideales</taxon>
        <taxon>Saccotheciaceae</taxon>
        <taxon>Aureobasidium</taxon>
    </lineage>
</organism>
<evidence type="ECO:0000256" key="2">
    <source>
        <dbReference type="ARBA" id="ARBA00022676"/>
    </source>
</evidence>
<dbReference type="Proteomes" id="UP001341245">
    <property type="component" value="Unassembled WGS sequence"/>
</dbReference>
<dbReference type="PANTHER" id="PTHR47844">
    <property type="entry name" value="SYNTHASE CPS1, PUTATIVE (AFU_ORTHOLOGUE AFUA_7G02500)-RELATED"/>
    <property type="match status" value="1"/>
</dbReference>
<keyword evidence="3" id="KW-0808">Transferase</keyword>
<evidence type="ECO:0000313" key="11">
    <source>
        <dbReference type="Proteomes" id="UP001341245"/>
    </source>
</evidence>
<protein>
    <recommendedName>
        <fullName evidence="12">Glycosyltransferase family 2 protein</fullName>
    </recommendedName>
</protein>
<proteinExistence type="predicted"/>
<feature type="transmembrane region" description="Helical" evidence="9">
    <location>
        <begin position="275"/>
        <end position="298"/>
    </location>
</feature>
<evidence type="ECO:0000256" key="6">
    <source>
        <dbReference type="ARBA" id="ARBA00023136"/>
    </source>
</evidence>
<dbReference type="PANTHER" id="PTHR47844:SF1">
    <property type="entry name" value="EXOSTOSIN-LIKE 2"/>
    <property type="match status" value="1"/>
</dbReference>
<dbReference type="SUPFAM" id="SSF53448">
    <property type="entry name" value="Nucleotide-diphospho-sugar transferases"/>
    <property type="match status" value="1"/>
</dbReference>
<evidence type="ECO:0000256" key="7">
    <source>
        <dbReference type="ARBA" id="ARBA00023180"/>
    </source>
</evidence>
<keyword evidence="2" id="KW-0328">Glycosyltransferase</keyword>
<feature type="transmembrane region" description="Helical" evidence="9">
    <location>
        <begin position="310"/>
        <end position="332"/>
    </location>
</feature>
<gene>
    <name evidence="10" type="ORF">QM012_006248</name>
</gene>
<dbReference type="Pfam" id="PF13641">
    <property type="entry name" value="Glyco_tranf_2_3"/>
    <property type="match status" value="1"/>
</dbReference>
<dbReference type="CDD" id="cd06434">
    <property type="entry name" value="GT2_HAS"/>
    <property type="match status" value="1"/>
</dbReference>
<dbReference type="InterPro" id="IPR029044">
    <property type="entry name" value="Nucleotide-diphossugar_trans"/>
</dbReference>
<keyword evidence="6 9" id="KW-0472">Membrane</keyword>
<keyword evidence="4 9" id="KW-0812">Transmembrane</keyword>
<evidence type="ECO:0000256" key="4">
    <source>
        <dbReference type="ARBA" id="ARBA00022692"/>
    </source>
</evidence>
<evidence type="ECO:0000256" key="1">
    <source>
        <dbReference type="ARBA" id="ARBA00004370"/>
    </source>
</evidence>
<evidence type="ECO:0000256" key="3">
    <source>
        <dbReference type="ARBA" id="ARBA00022679"/>
    </source>
</evidence>
<keyword evidence="5 9" id="KW-1133">Transmembrane helix</keyword>
<reference evidence="10 11" key="1">
    <citation type="submission" date="2023-11" db="EMBL/GenBank/DDBJ databases">
        <title>Draft genome sequence and annotation of the polyextremotolerant black yeast-like fungus Aureobasidium pullulans NRRL 62042.</title>
        <authorList>
            <person name="Dielentheis-Frenken M.R.E."/>
            <person name="Wibberg D."/>
            <person name="Blank L.M."/>
            <person name="Tiso T."/>
        </authorList>
    </citation>
    <scope>NUCLEOTIDE SEQUENCE [LARGE SCALE GENOMIC DNA]</scope>
    <source>
        <strain evidence="10 11">NRRL 62042</strain>
    </source>
</reference>
<comment type="caution">
    <text evidence="10">The sequence shown here is derived from an EMBL/GenBank/DDBJ whole genome shotgun (WGS) entry which is preliminary data.</text>
</comment>
<keyword evidence="7" id="KW-0325">Glycoprotein</keyword>
<accession>A0ABR0TTL9</accession>
<feature type="compositionally biased region" description="Basic and acidic residues" evidence="8">
    <location>
        <begin position="414"/>
        <end position="423"/>
    </location>
</feature>
<dbReference type="EMBL" id="JASGXD010000003">
    <property type="protein sequence ID" value="KAK6007240.1"/>
    <property type="molecule type" value="Genomic_DNA"/>
</dbReference>
<name>A0ABR0TTL9_AURPU</name>